<sequence>MRGRSTLRDFKPHIHAKDFADGPASRRVRIWDTPEGDRASFVPKELQTDDETEISLDLRRGWVLKEALDGSKRPRPMEVGERWRKEHTQKSKKEGAGWTTYLSIQLPSAITACVRHEIMKLAVPLPMLTCSHGSRTAGYPLTAALLRRIINTVASHATSPVRSKGGPAFAVDERMAISKERRGVGRNPYVLVQSSEI</sequence>
<accession>A0A9P5ZMS5</accession>
<dbReference type="Proteomes" id="UP000807025">
    <property type="component" value="Unassembled WGS sequence"/>
</dbReference>
<keyword evidence="3" id="KW-1185">Reference proteome</keyword>
<proteinExistence type="predicted"/>
<organism evidence="2 3">
    <name type="scientific">Pleurotus eryngii</name>
    <name type="common">Boletus of the steppes</name>
    <dbReference type="NCBI Taxonomy" id="5323"/>
    <lineage>
        <taxon>Eukaryota</taxon>
        <taxon>Fungi</taxon>
        <taxon>Dikarya</taxon>
        <taxon>Basidiomycota</taxon>
        <taxon>Agaricomycotina</taxon>
        <taxon>Agaricomycetes</taxon>
        <taxon>Agaricomycetidae</taxon>
        <taxon>Agaricales</taxon>
        <taxon>Pleurotineae</taxon>
        <taxon>Pleurotaceae</taxon>
        <taxon>Pleurotus</taxon>
    </lineage>
</organism>
<gene>
    <name evidence="2" type="ORF">BDN71DRAFT_1434867</name>
</gene>
<reference evidence="2" key="1">
    <citation type="submission" date="2020-11" db="EMBL/GenBank/DDBJ databases">
        <authorList>
            <consortium name="DOE Joint Genome Institute"/>
            <person name="Ahrendt S."/>
            <person name="Riley R."/>
            <person name="Andreopoulos W."/>
            <person name="Labutti K."/>
            <person name="Pangilinan J."/>
            <person name="Ruiz-Duenas F.J."/>
            <person name="Barrasa J.M."/>
            <person name="Sanchez-Garcia M."/>
            <person name="Camarero S."/>
            <person name="Miyauchi S."/>
            <person name="Serrano A."/>
            <person name="Linde D."/>
            <person name="Babiker R."/>
            <person name="Drula E."/>
            <person name="Ayuso-Fernandez I."/>
            <person name="Pacheco R."/>
            <person name="Padilla G."/>
            <person name="Ferreira P."/>
            <person name="Barriuso J."/>
            <person name="Kellner H."/>
            <person name="Castanera R."/>
            <person name="Alfaro M."/>
            <person name="Ramirez L."/>
            <person name="Pisabarro A.G."/>
            <person name="Kuo A."/>
            <person name="Tritt A."/>
            <person name="Lipzen A."/>
            <person name="He G."/>
            <person name="Yan M."/>
            <person name="Ng V."/>
            <person name="Cullen D."/>
            <person name="Martin F."/>
            <person name="Rosso M.-N."/>
            <person name="Henrissat B."/>
            <person name="Hibbett D."/>
            <person name="Martinez A.T."/>
            <person name="Grigoriev I.V."/>
        </authorList>
    </citation>
    <scope>NUCLEOTIDE SEQUENCE</scope>
    <source>
        <strain evidence="2">ATCC 90797</strain>
    </source>
</reference>
<dbReference type="AlphaFoldDB" id="A0A9P5ZMS5"/>
<dbReference type="EMBL" id="MU154647">
    <property type="protein sequence ID" value="KAF9490235.1"/>
    <property type="molecule type" value="Genomic_DNA"/>
</dbReference>
<comment type="caution">
    <text evidence="2">The sequence shown here is derived from an EMBL/GenBank/DDBJ whole genome shotgun (WGS) entry which is preliminary data.</text>
</comment>
<evidence type="ECO:0000313" key="3">
    <source>
        <dbReference type="Proteomes" id="UP000807025"/>
    </source>
</evidence>
<feature type="region of interest" description="Disordered" evidence="1">
    <location>
        <begin position="72"/>
        <end position="91"/>
    </location>
</feature>
<protein>
    <submittedName>
        <fullName evidence="2">Uncharacterized protein</fullName>
    </submittedName>
</protein>
<evidence type="ECO:0000256" key="1">
    <source>
        <dbReference type="SAM" id="MobiDB-lite"/>
    </source>
</evidence>
<evidence type="ECO:0000313" key="2">
    <source>
        <dbReference type="EMBL" id="KAF9490235.1"/>
    </source>
</evidence>
<name>A0A9P5ZMS5_PLEER</name>